<evidence type="ECO:0000313" key="1">
    <source>
        <dbReference type="EMBL" id="BES86170.1"/>
    </source>
</evidence>
<name>A0AAN0KE47_9GAMM</name>
<reference evidence="2" key="1">
    <citation type="journal article" date="2024" name="Int. J. Syst. Evol. Microbiol.">
        <title>Pectobacterium araliae sp. nov., a pathogen causing bacterial soft rot of Japanese angelica tree in Japan.</title>
        <authorList>
            <person name="Sawada H."/>
            <person name="Someya N."/>
            <person name="Morohoshi T."/>
            <person name="Ono M."/>
            <person name="Satou M."/>
        </authorList>
    </citation>
    <scope>NUCLEOTIDE SEQUENCE [LARGE SCALE GENOMIC DNA]</scope>
    <source>
        <strain evidence="2">MAFF 302110</strain>
    </source>
</reference>
<gene>
    <name evidence="1" type="ORF">PEC302110_32670</name>
</gene>
<protein>
    <submittedName>
        <fullName evidence="1">Uncharacterized protein</fullName>
    </submittedName>
</protein>
<organism evidence="1 2">
    <name type="scientific">Pectobacterium araliae</name>
    <dbReference type="NCBI Taxonomy" id="3073862"/>
    <lineage>
        <taxon>Bacteria</taxon>
        <taxon>Pseudomonadati</taxon>
        <taxon>Pseudomonadota</taxon>
        <taxon>Gammaproteobacteria</taxon>
        <taxon>Enterobacterales</taxon>
        <taxon>Pectobacteriaceae</taxon>
        <taxon>Pectobacterium</taxon>
    </lineage>
</organism>
<accession>A0AAN0KE47</accession>
<evidence type="ECO:0000313" key="2">
    <source>
        <dbReference type="Proteomes" id="UP001377830"/>
    </source>
</evidence>
<dbReference type="AlphaFoldDB" id="A0AAN0KE47"/>
<dbReference type="EMBL" id="AP028908">
    <property type="protein sequence ID" value="BES86170.1"/>
    <property type="molecule type" value="Genomic_DNA"/>
</dbReference>
<sequence>MAQKKLNEYPVLNPFTLQTLQILLSFLKPFRRYDREFSHVKIDRLDLK</sequence>
<proteinExistence type="predicted"/>
<dbReference type="KEGG" id="parl:PEC302110_32670"/>
<dbReference type="Proteomes" id="UP001377830">
    <property type="component" value="Chromosome"/>
</dbReference>
<keyword evidence="2" id="KW-1185">Reference proteome</keyword>